<protein>
    <recommendedName>
        <fullName evidence="3">Endonuclease/exonuclease/phosphatase domain-containing protein</fullName>
    </recommendedName>
</protein>
<accession>A0ABN8P8M6</accession>
<sequence length="116" mass="13066">GRHTIQRKNIVILDDLNSDLITKGYEGRRLLRILGSFDLHNVIKDLTRTTVTTFTVPDLITIDTTKIIASGTFDPGLSDHCLVYGIIKLQRKRTPPKYISAKNYKTKTCLLLPNGL</sequence>
<dbReference type="Proteomes" id="UP001159405">
    <property type="component" value="Unassembled WGS sequence"/>
</dbReference>
<proteinExistence type="predicted"/>
<keyword evidence="2" id="KW-1185">Reference proteome</keyword>
<evidence type="ECO:0008006" key="3">
    <source>
        <dbReference type="Google" id="ProtNLM"/>
    </source>
</evidence>
<feature type="non-terminal residue" evidence="1">
    <location>
        <position position="1"/>
    </location>
</feature>
<gene>
    <name evidence="1" type="ORF">PLOB_00039853</name>
</gene>
<name>A0ABN8P8M6_9CNID</name>
<dbReference type="EMBL" id="CALNXK010000060">
    <property type="protein sequence ID" value="CAH3137942.1"/>
    <property type="molecule type" value="Genomic_DNA"/>
</dbReference>
<reference evidence="1 2" key="1">
    <citation type="submission" date="2022-05" db="EMBL/GenBank/DDBJ databases">
        <authorList>
            <consortium name="Genoscope - CEA"/>
            <person name="William W."/>
        </authorList>
    </citation>
    <scope>NUCLEOTIDE SEQUENCE [LARGE SCALE GENOMIC DNA]</scope>
</reference>
<evidence type="ECO:0000313" key="1">
    <source>
        <dbReference type="EMBL" id="CAH3137942.1"/>
    </source>
</evidence>
<evidence type="ECO:0000313" key="2">
    <source>
        <dbReference type="Proteomes" id="UP001159405"/>
    </source>
</evidence>
<organism evidence="1 2">
    <name type="scientific">Porites lobata</name>
    <dbReference type="NCBI Taxonomy" id="104759"/>
    <lineage>
        <taxon>Eukaryota</taxon>
        <taxon>Metazoa</taxon>
        <taxon>Cnidaria</taxon>
        <taxon>Anthozoa</taxon>
        <taxon>Hexacorallia</taxon>
        <taxon>Scleractinia</taxon>
        <taxon>Fungiina</taxon>
        <taxon>Poritidae</taxon>
        <taxon>Porites</taxon>
    </lineage>
</organism>
<comment type="caution">
    <text evidence="1">The sequence shown here is derived from an EMBL/GenBank/DDBJ whole genome shotgun (WGS) entry which is preliminary data.</text>
</comment>